<evidence type="ECO:0000256" key="7">
    <source>
        <dbReference type="SAM" id="MobiDB-lite"/>
    </source>
</evidence>
<comment type="caution">
    <text evidence="9">The sequence shown here is derived from an EMBL/GenBank/DDBJ whole genome shotgun (WGS) entry which is preliminary data.</text>
</comment>
<dbReference type="EMBL" id="JAFLNF010000004">
    <property type="protein sequence ID" value="MBO0345916.1"/>
    <property type="molecule type" value="Genomic_DNA"/>
</dbReference>
<evidence type="ECO:0000313" key="9">
    <source>
        <dbReference type="EMBL" id="MBO0345916.1"/>
    </source>
</evidence>
<dbReference type="Pfam" id="PF13354">
    <property type="entry name" value="Beta-lactamase2"/>
    <property type="match status" value="1"/>
</dbReference>
<dbReference type="SUPFAM" id="SSF56601">
    <property type="entry name" value="beta-lactamase/transpeptidase-like"/>
    <property type="match status" value="1"/>
</dbReference>
<evidence type="ECO:0000259" key="8">
    <source>
        <dbReference type="Pfam" id="PF13354"/>
    </source>
</evidence>
<sequence>MRSFFRSFPLSRFGKGLAVFIGCTTPALWSGAVYADSFQARALPGEVAAVEESLQARVGVSVVDAKGSKLWQHNADQRFPFNSTFKAFACAALLYKADHKLVDLRSAVKIEDADIVPHSPITKNRVGGLGITLDGLCNAAMTVSDNTAANIILDAVGGPEGFTAFMRDIGAQKSRLDRTEPELNEARPGDERDTTTPLESSSTLARLVFGNVLEPATTAKMTAWLVGNQVAGDLVRAGVPKGWKVGDRTGAGGYGSRSIIAVVWPQDHVPVVIAIYLTETKASFKQRNKAIAQIAEALAKDLRN</sequence>
<accession>A0A939EQ52</accession>
<dbReference type="AlphaFoldDB" id="A0A939EQ52"/>
<dbReference type="InterPro" id="IPR000871">
    <property type="entry name" value="Beta-lactam_class-A"/>
</dbReference>
<dbReference type="GO" id="GO:0046677">
    <property type="term" value="P:response to antibiotic"/>
    <property type="evidence" value="ECO:0007669"/>
    <property type="project" value="UniProtKB-UniRule"/>
</dbReference>
<feature type="region of interest" description="Disordered" evidence="7">
    <location>
        <begin position="175"/>
        <end position="198"/>
    </location>
</feature>
<evidence type="ECO:0000256" key="1">
    <source>
        <dbReference type="ARBA" id="ARBA00001526"/>
    </source>
</evidence>
<dbReference type="NCBIfam" id="NF033103">
    <property type="entry name" value="bla_class_A"/>
    <property type="match status" value="1"/>
</dbReference>
<dbReference type="InterPro" id="IPR012338">
    <property type="entry name" value="Beta-lactam/transpept-like"/>
</dbReference>
<proteinExistence type="inferred from homology"/>
<organism evidence="9 10">
    <name type="scientific">Roseibium limicola</name>
    <dbReference type="NCBI Taxonomy" id="2816037"/>
    <lineage>
        <taxon>Bacteria</taxon>
        <taxon>Pseudomonadati</taxon>
        <taxon>Pseudomonadota</taxon>
        <taxon>Alphaproteobacteria</taxon>
        <taxon>Hyphomicrobiales</taxon>
        <taxon>Stappiaceae</taxon>
        <taxon>Roseibium</taxon>
    </lineage>
</organism>
<keyword evidence="10" id="KW-1185">Reference proteome</keyword>
<dbReference type="EC" id="3.5.2.6" evidence="3 6"/>
<dbReference type="PRINTS" id="PR00118">
    <property type="entry name" value="BLACTAMASEA"/>
</dbReference>
<comment type="catalytic activity">
    <reaction evidence="1 6">
        <text>a beta-lactam + H2O = a substituted beta-amino acid</text>
        <dbReference type="Rhea" id="RHEA:20401"/>
        <dbReference type="ChEBI" id="CHEBI:15377"/>
        <dbReference type="ChEBI" id="CHEBI:35627"/>
        <dbReference type="ChEBI" id="CHEBI:140347"/>
        <dbReference type="EC" id="3.5.2.6"/>
    </reaction>
</comment>
<name>A0A939EQ52_9HYPH</name>
<dbReference type="InterPro" id="IPR045155">
    <property type="entry name" value="Beta-lactam_cat"/>
</dbReference>
<dbReference type="RefSeq" id="WP_206940902.1">
    <property type="nucleotide sequence ID" value="NZ_JAFLNF010000004.1"/>
</dbReference>
<dbReference type="PANTHER" id="PTHR35333:SF3">
    <property type="entry name" value="BETA-LACTAMASE-TYPE TRANSPEPTIDASE FOLD CONTAINING PROTEIN"/>
    <property type="match status" value="1"/>
</dbReference>
<dbReference type="PANTHER" id="PTHR35333">
    <property type="entry name" value="BETA-LACTAMASE"/>
    <property type="match status" value="1"/>
</dbReference>
<feature type="compositionally biased region" description="Basic and acidic residues" evidence="7">
    <location>
        <begin position="175"/>
        <end position="194"/>
    </location>
</feature>
<gene>
    <name evidence="9" type="primary">bla</name>
    <name evidence="9" type="ORF">J0X15_11850</name>
</gene>
<reference evidence="9" key="1">
    <citation type="submission" date="2021-03" db="EMBL/GenBank/DDBJ databases">
        <title>Roseibium sp. CAU 1637 isolated from Incheon.</title>
        <authorList>
            <person name="Kim W."/>
        </authorList>
    </citation>
    <scope>NUCLEOTIDE SEQUENCE</scope>
    <source>
        <strain evidence="9">CAU 1637</strain>
    </source>
</reference>
<evidence type="ECO:0000256" key="5">
    <source>
        <dbReference type="ARBA" id="ARBA00023251"/>
    </source>
</evidence>
<dbReference type="Gene3D" id="3.40.710.10">
    <property type="entry name" value="DD-peptidase/beta-lactamase superfamily"/>
    <property type="match status" value="1"/>
</dbReference>
<protein>
    <recommendedName>
        <fullName evidence="3 6">Beta-lactamase</fullName>
        <ecNumber evidence="3 6">3.5.2.6</ecNumber>
    </recommendedName>
</protein>
<evidence type="ECO:0000256" key="2">
    <source>
        <dbReference type="ARBA" id="ARBA00009009"/>
    </source>
</evidence>
<dbReference type="PROSITE" id="PS00146">
    <property type="entry name" value="BETA_LACTAMASE_A"/>
    <property type="match status" value="1"/>
</dbReference>
<feature type="domain" description="Beta-lactamase class A catalytic" evidence="8">
    <location>
        <begin position="59"/>
        <end position="276"/>
    </location>
</feature>
<evidence type="ECO:0000256" key="6">
    <source>
        <dbReference type="RuleBase" id="RU361140"/>
    </source>
</evidence>
<comment type="similarity">
    <text evidence="2 6">Belongs to the class-A beta-lactamase family.</text>
</comment>
<evidence type="ECO:0000256" key="3">
    <source>
        <dbReference type="ARBA" id="ARBA00012865"/>
    </source>
</evidence>
<evidence type="ECO:0000256" key="4">
    <source>
        <dbReference type="ARBA" id="ARBA00022801"/>
    </source>
</evidence>
<keyword evidence="4 6" id="KW-0378">Hydrolase</keyword>
<dbReference type="Proteomes" id="UP000664779">
    <property type="component" value="Unassembled WGS sequence"/>
</dbReference>
<dbReference type="InterPro" id="IPR023650">
    <property type="entry name" value="Beta-lactam_class-A_AS"/>
</dbReference>
<dbReference type="GO" id="GO:0008800">
    <property type="term" value="F:beta-lactamase activity"/>
    <property type="evidence" value="ECO:0007669"/>
    <property type="project" value="UniProtKB-UniRule"/>
</dbReference>
<dbReference type="GO" id="GO:0030655">
    <property type="term" value="P:beta-lactam antibiotic catabolic process"/>
    <property type="evidence" value="ECO:0007669"/>
    <property type="project" value="InterPro"/>
</dbReference>
<keyword evidence="5 6" id="KW-0046">Antibiotic resistance</keyword>
<evidence type="ECO:0000313" key="10">
    <source>
        <dbReference type="Proteomes" id="UP000664779"/>
    </source>
</evidence>